<keyword evidence="4" id="KW-1185">Reference proteome</keyword>
<feature type="compositionally biased region" description="Pro residues" evidence="1">
    <location>
        <begin position="187"/>
        <end position="207"/>
    </location>
</feature>
<comment type="caution">
    <text evidence="3">The sequence shown here is derived from an EMBL/GenBank/DDBJ whole genome shotgun (WGS) entry which is preliminary data.</text>
</comment>
<accession>A0A0J9ECG9</accession>
<reference evidence="3 4" key="1">
    <citation type="submission" date="2015-06" db="EMBL/GenBank/DDBJ databases">
        <title>Draft genome sequence of an Alphaproteobacteria species associated to the Mediterranean sponge Oscarella lobularis.</title>
        <authorList>
            <person name="Jourda C."/>
            <person name="Santini S."/>
            <person name="Claverie J.-M."/>
        </authorList>
    </citation>
    <scope>NUCLEOTIDE SEQUENCE [LARGE SCALE GENOMIC DNA]</scope>
    <source>
        <strain evidence="3">IGS</strain>
    </source>
</reference>
<evidence type="ECO:0000313" key="3">
    <source>
        <dbReference type="EMBL" id="KMW60445.1"/>
    </source>
</evidence>
<sequence>MNLGNLIIGILTGGVAFGVAGQNTGYLPKTSEAFSASLAAPEAPAVEPGADPAPATAASLSARRSLPLFLAAAKTPPEGWSRVSLRVALQGESAVEDIWVRDLEGDAEAGLSGALDAAPADLPGLSEGNRVEFAYAQITDWGFAADGKGYGFYSIRATIGDLPEQEQAGLRAWLAEPAEPAVWPVAAPFPTPGPTPGPTHGPTPGPTPGDDDSAAAPEALDAMHWGLGVGAS</sequence>
<dbReference type="Proteomes" id="UP000037178">
    <property type="component" value="Unassembled WGS sequence"/>
</dbReference>
<dbReference type="RefSeq" id="WP_049641529.1">
    <property type="nucleotide sequence ID" value="NZ_LFTY01000001.1"/>
</dbReference>
<dbReference type="STRING" id="1675527.AIOL_000600"/>
<evidence type="ECO:0000313" key="4">
    <source>
        <dbReference type="Proteomes" id="UP000037178"/>
    </source>
</evidence>
<dbReference type="InterPro" id="IPR018756">
    <property type="entry name" value="DUF2314"/>
</dbReference>
<dbReference type="PATRIC" id="fig|1675527.3.peg.658"/>
<evidence type="ECO:0000259" key="2">
    <source>
        <dbReference type="Pfam" id="PF10077"/>
    </source>
</evidence>
<feature type="domain" description="DUF2314" evidence="2">
    <location>
        <begin position="90"/>
        <end position="168"/>
    </location>
</feature>
<evidence type="ECO:0000256" key="1">
    <source>
        <dbReference type="SAM" id="MobiDB-lite"/>
    </source>
</evidence>
<feature type="region of interest" description="Disordered" evidence="1">
    <location>
        <begin position="187"/>
        <end position="232"/>
    </location>
</feature>
<protein>
    <recommendedName>
        <fullName evidence="2">DUF2314 domain-containing protein</fullName>
    </recommendedName>
</protein>
<gene>
    <name evidence="3" type="ORF">AIOL_000600</name>
</gene>
<organism evidence="3 4">
    <name type="scientific">Candidatus Rhodobacter oscarellae</name>
    <dbReference type="NCBI Taxonomy" id="1675527"/>
    <lineage>
        <taxon>Bacteria</taxon>
        <taxon>Pseudomonadati</taxon>
        <taxon>Pseudomonadota</taxon>
        <taxon>Alphaproteobacteria</taxon>
        <taxon>Rhodobacterales</taxon>
        <taxon>Rhodobacter group</taxon>
        <taxon>Rhodobacter</taxon>
    </lineage>
</organism>
<dbReference type="OrthoDB" id="121776at2"/>
<dbReference type="EMBL" id="LFTY01000001">
    <property type="protein sequence ID" value="KMW60445.1"/>
    <property type="molecule type" value="Genomic_DNA"/>
</dbReference>
<name>A0A0J9ECG9_9RHOB</name>
<dbReference type="AlphaFoldDB" id="A0A0J9ECG9"/>
<dbReference type="Pfam" id="PF10077">
    <property type="entry name" value="DUF2314"/>
    <property type="match status" value="1"/>
</dbReference>
<proteinExistence type="predicted"/>